<dbReference type="EMBL" id="AZDT01000028">
    <property type="protein sequence ID" value="KRK75955.1"/>
    <property type="molecule type" value="Genomic_DNA"/>
</dbReference>
<dbReference type="Pfam" id="PF13350">
    <property type="entry name" value="Y_phosphatase3"/>
    <property type="match status" value="1"/>
</dbReference>
<dbReference type="RefSeq" id="WP_056944232.1">
    <property type="nucleotide sequence ID" value="NZ_AZDT01000028.1"/>
</dbReference>
<feature type="domain" description="Tyrosine specific protein phosphatases" evidence="3">
    <location>
        <begin position="155"/>
        <end position="186"/>
    </location>
</feature>
<dbReference type="AlphaFoldDB" id="A0A0R1K3L2"/>
<dbReference type="PROSITE" id="PS00383">
    <property type="entry name" value="TYR_PHOSPHATASE_1"/>
    <property type="match status" value="1"/>
</dbReference>
<dbReference type="STRING" id="1423773.FD30_GL001771"/>
<protein>
    <submittedName>
        <fullName evidence="4">Protein tyrosine serine phosphatase</fullName>
    </submittedName>
</protein>
<comment type="caution">
    <text evidence="4">The sequence shown here is derived from an EMBL/GenBank/DDBJ whole genome shotgun (WGS) entry which is preliminary data.</text>
</comment>
<proteinExistence type="inferred from homology"/>
<dbReference type="PATRIC" id="fig|1423773.3.peg.1816"/>
<evidence type="ECO:0000313" key="4">
    <source>
        <dbReference type="EMBL" id="KRK75955.1"/>
    </source>
</evidence>
<comment type="similarity">
    <text evidence="1">Belongs to the protein-tyrosine phosphatase family.</text>
</comment>
<evidence type="ECO:0000256" key="2">
    <source>
        <dbReference type="SAM" id="SignalP"/>
    </source>
</evidence>
<dbReference type="OrthoDB" id="2317858at2"/>
<dbReference type="InterPro" id="IPR026893">
    <property type="entry name" value="Tyr/Ser_Pase_IphP-type"/>
</dbReference>
<feature type="chain" id="PRO_5006406425" evidence="2">
    <location>
        <begin position="27"/>
        <end position="260"/>
    </location>
</feature>
<dbReference type="InterPro" id="IPR016130">
    <property type="entry name" value="Tyr_Pase_AS"/>
</dbReference>
<reference evidence="4 5" key="1">
    <citation type="journal article" date="2015" name="Genome Announc.">
        <title>Expanding the biotechnology potential of lactobacilli through comparative genomics of 213 strains and associated genera.</title>
        <authorList>
            <person name="Sun Z."/>
            <person name="Harris H.M."/>
            <person name="McCann A."/>
            <person name="Guo C."/>
            <person name="Argimon S."/>
            <person name="Zhang W."/>
            <person name="Yang X."/>
            <person name="Jeffery I.B."/>
            <person name="Cooney J.C."/>
            <person name="Kagawa T.F."/>
            <person name="Liu W."/>
            <person name="Song Y."/>
            <person name="Salvetti E."/>
            <person name="Wrobel A."/>
            <person name="Rasinkangas P."/>
            <person name="Parkhill J."/>
            <person name="Rea M.C."/>
            <person name="O'Sullivan O."/>
            <person name="Ritari J."/>
            <person name="Douillard F.P."/>
            <person name="Paul Ross R."/>
            <person name="Yang R."/>
            <person name="Briner A.E."/>
            <person name="Felis G.E."/>
            <person name="de Vos W.M."/>
            <person name="Barrangou R."/>
            <person name="Klaenhammer T.R."/>
            <person name="Caufield P.W."/>
            <person name="Cui Y."/>
            <person name="Zhang H."/>
            <person name="O'Toole P.W."/>
        </authorList>
    </citation>
    <scope>NUCLEOTIDE SEQUENCE [LARGE SCALE GENOMIC DNA]</scope>
    <source>
        <strain evidence="4 5">DSM 19117</strain>
    </source>
</reference>
<organism evidence="4 5">
    <name type="scientific">Levilactobacillus namurensis DSM 19117</name>
    <dbReference type="NCBI Taxonomy" id="1423773"/>
    <lineage>
        <taxon>Bacteria</taxon>
        <taxon>Bacillati</taxon>
        <taxon>Bacillota</taxon>
        <taxon>Bacilli</taxon>
        <taxon>Lactobacillales</taxon>
        <taxon>Lactobacillaceae</taxon>
        <taxon>Levilactobacillus</taxon>
    </lineage>
</organism>
<keyword evidence="2" id="KW-0732">Signal</keyword>
<dbReference type="Gene3D" id="3.90.190.10">
    <property type="entry name" value="Protein tyrosine phosphatase superfamily"/>
    <property type="match status" value="1"/>
</dbReference>
<dbReference type="InterPro" id="IPR029021">
    <property type="entry name" value="Prot-tyrosine_phosphatase-like"/>
</dbReference>
<dbReference type="InterPro" id="IPR000387">
    <property type="entry name" value="Tyr_Pase_dom"/>
</dbReference>
<name>A0A0R1K3L2_9LACO</name>
<dbReference type="PANTHER" id="PTHR31126:SF1">
    <property type="entry name" value="TYROSINE SPECIFIC PROTEIN PHOSPHATASES DOMAIN-CONTAINING PROTEIN"/>
    <property type="match status" value="1"/>
</dbReference>
<dbReference type="PANTHER" id="PTHR31126">
    <property type="entry name" value="TYROSINE-PROTEIN PHOSPHATASE"/>
    <property type="match status" value="1"/>
</dbReference>
<dbReference type="SUPFAM" id="SSF52799">
    <property type="entry name" value="(Phosphotyrosine protein) phosphatases II"/>
    <property type="match status" value="1"/>
</dbReference>
<keyword evidence="5" id="KW-1185">Reference proteome</keyword>
<sequence length="260" mass="28980">MRLQRLLISFGCALALFGTTASPVMAATTTDAALQPTVSQKVNRPIHLDGAENARDMGGYKTKSGRYVKRGRLLRADSLDKLTTLDGTRLTQDWHLKQIVDLRTADQIKKKPDALIEGVNYLQASVLGTRSNYDNDDAGMYKDMAFKPAAKRSYHRLLTLVAQQKKGSLLFHCSHGMDRTGTAAAILYTILGVSRKDIQRDYLLSNTQLGVTWAKPALLNQFFNDVQSQYGSMSNYIHKGLKITPAQERAIRANYLTVRK</sequence>
<evidence type="ECO:0000259" key="3">
    <source>
        <dbReference type="PROSITE" id="PS50056"/>
    </source>
</evidence>
<dbReference type="GO" id="GO:0004721">
    <property type="term" value="F:phosphoprotein phosphatase activity"/>
    <property type="evidence" value="ECO:0007669"/>
    <property type="project" value="InterPro"/>
</dbReference>
<accession>A0A0R1K3L2</accession>
<feature type="signal peptide" evidence="2">
    <location>
        <begin position="1"/>
        <end position="26"/>
    </location>
</feature>
<gene>
    <name evidence="4" type="ORF">FD30_GL001771</name>
</gene>
<evidence type="ECO:0000256" key="1">
    <source>
        <dbReference type="ARBA" id="ARBA00009580"/>
    </source>
</evidence>
<dbReference type="GeneID" id="84782735"/>
<evidence type="ECO:0000313" key="5">
    <source>
        <dbReference type="Proteomes" id="UP000051162"/>
    </source>
</evidence>
<dbReference type="PROSITE" id="PS50056">
    <property type="entry name" value="TYR_PHOSPHATASE_2"/>
    <property type="match status" value="1"/>
</dbReference>
<dbReference type="Proteomes" id="UP000051162">
    <property type="component" value="Unassembled WGS sequence"/>
</dbReference>